<dbReference type="InterPro" id="IPR023093">
    <property type="entry name" value="ScpA-like_C"/>
</dbReference>
<dbReference type="AlphaFoldDB" id="A0A2K9NMX8"/>
<reference evidence="3 4" key="1">
    <citation type="submission" date="2018-01" db="EMBL/GenBank/DDBJ databases">
        <title>Complete genome sequence of Bacteriovorax stolpii DSM12778.</title>
        <authorList>
            <person name="Tang B."/>
            <person name="Chang J."/>
        </authorList>
    </citation>
    <scope>NUCLEOTIDE SEQUENCE [LARGE SCALE GENOMIC DNA]</scope>
    <source>
        <strain evidence="3 4">DSM 12778</strain>
    </source>
</reference>
<proteinExistence type="predicted"/>
<dbReference type="RefSeq" id="WP_102242168.1">
    <property type="nucleotide sequence ID" value="NZ_CP025704.1"/>
</dbReference>
<evidence type="ECO:0000313" key="3">
    <source>
        <dbReference type="EMBL" id="AUN96873.1"/>
    </source>
</evidence>
<organism evidence="3 4">
    <name type="scientific">Bacteriovorax stolpii</name>
    <name type="common">Bdellovibrio stolpii</name>
    <dbReference type="NCBI Taxonomy" id="960"/>
    <lineage>
        <taxon>Bacteria</taxon>
        <taxon>Pseudomonadati</taxon>
        <taxon>Bdellovibrionota</taxon>
        <taxon>Bacteriovoracia</taxon>
        <taxon>Bacteriovoracales</taxon>
        <taxon>Bacteriovoracaceae</taxon>
        <taxon>Bacteriovorax</taxon>
    </lineage>
</organism>
<dbReference type="EMBL" id="CP025704">
    <property type="protein sequence ID" value="AUN96873.1"/>
    <property type="molecule type" value="Genomic_DNA"/>
</dbReference>
<feature type="compositionally biased region" description="Acidic residues" evidence="2">
    <location>
        <begin position="303"/>
        <end position="322"/>
    </location>
</feature>
<dbReference type="Pfam" id="PF02616">
    <property type="entry name" value="SMC_ScpA"/>
    <property type="match status" value="1"/>
</dbReference>
<dbReference type="KEGG" id="bsto:C0V70_01875"/>
<keyword evidence="4" id="KW-1185">Reference proteome</keyword>
<evidence type="ECO:0000256" key="2">
    <source>
        <dbReference type="SAM" id="MobiDB-lite"/>
    </source>
</evidence>
<evidence type="ECO:0000313" key="4">
    <source>
        <dbReference type="Proteomes" id="UP000235584"/>
    </source>
</evidence>
<sequence length="356" mass="40823">MLDTSIQVKTDHFDGPLGLLLLLVEKEEMNIRELDLTKITKQYLDYLAQMRDLNFDVAGDYLFLASTLLLLKSKVCIAEEEMKSLESEFGVEGLNITSQSELIRRLEELQLYQKMSKKLWDLEKKGHEIFVKPKVDRKAIVNSILTPMDLNSLTMTMVDFLFRQRRKYTVVKRDRLSIKEKLKFLKSNLKLGEQTTFDTLLEQDGNALIGDDQNPENLKKDKIDNIVITFISLLELARLKRINVFQNEDRSTIYVNVVRSLEDFDVDQANGFEDEQPTPAPKDDDVLEIKAANPDEKLIIEDLGDYSAEEETKEASADEDIPSELTETGLSKEQEDEFMDLLTTPESPDSGSKLIQ</sequence>
<gene>
    <name evidence="3" type="ORF">C0V70_01875</name>
</gene>
<dbReference type="Proteomes" id="UP000235584">
    <property type="component" value="Chromosome"/>
</dbReference>
<dbReference type="Gene3D" id="1.10.10.580">
    <property type="entry name" value="Structural maintenance of chromosome 1. Chain E"/>
    <property type="match status" value="1"/>
</dbReference>
<protein>
    <recommendedName>
        <fullName evidence="1">Segregation and condensation protein A</fullName>
    </recommendedName>
</protein>
<name>A0A2K9NMX8_BACTC</name>
<evidence type="ECO:0000256" key="1">
    <source>
        <dbReference type="ARBA" id="ARBA00044777"/>
    </source>
</evidence>
<feature type="compositionally biased region" description="Polar residues" evidence="2">
    <location>
        <begin position="344"/>
        <end position="356"/>
    </location>
</feature>
<feature type="region of interest" description="Disordered" evidence="2">
    <location>
        <begin position="303"/>
        <end position="356"/>
    </location>
</feature>
<dbReference type="Gene3D" id="6.10.250.2410">
    <property type="match status" value="1"/>
</dbReference>
<dbReference type="PANTHER" id="PTHR33969">
    <property type="entry name" value="SEGREGATION AND CONDENSATION PROTEIN A"/>
    <property type="match status" value="1"/>
</dbReference>
<accession>A0A2K9NMX8</accession>
<dbReference type="InterPro" id="IPR003768">
    <property type="entry name" value="ScpA"/>
</dbReference>
<dbReference type="PANTHER" id="PTHR33969:SF2">
    <property type="entry name" value="SEGREGATION AND CONDENSATION PROTEIN A"/>
    <property type="match status" value="1"/>
</dbReference>